<dbReference type="CDD" id="cd09917">
    <property type="entry name" value="F-box_SF"/>
    <property type="match status" value="1"/>
</dbReference>
<dbReference type="PANTHER" id="PTHR35828">
    <property type="entry name" value="OS08G0203800 PROTEIN-RELATED"/>
    <property type="match status" value="1"/>
</dbReference>
<name>A0ABC9B1X2_9POAL</name>
<organism evidence="2 3">
    <name type="scientific">Urochloa decumbens</name>
    <dbReference type="NCBI Taxonomy" id="240449"/>
    <lineage>
        <taxon>Eukaryota</taxon>
        <taxon>Viridiplantae</taxon>
        <taxon>Streptophyta</taxon>
        <taxon>Embryophyta</taxon>
        <taxon>Tracheophyta</taxon>
        <taxon>Spermatophyta</taxon>
        <taxon>Magnoliopsida</taxon>
        <taxon>Liliopsida</taxon>
        <taxon>Poales</taxon>
        <taxon>Poaceae</taxon>
        <taxon>PACMAD clade</taxon>
        <taxon>Panicoideae</taxon>
        <taxon>Panicodae</taxon>
        <taxon>Paniceae</taxon>
        <taxon>Melinidinae</taxon>
        <taxon>Urochloa</taxon>
    </lineage>
</organism>
<dbReference type="InterPro" id="IPR001810">
    <property type="entry name" value="F-box_dom"/>
</dbReference>
<dbReference type="Pfam" id="PF24523">
    <property type="entry name" value="DUF7595"/>
    <property type="match status" value="1"/>
</dbReference>
<evidence type="ECO:0000313" key="3">
    <source>
        <dbReference type="Proteomes" id="UP001497457"/>
    </source>
</evidence>
<evidence type="ECO:0000259" key="1">
    <source>
        <dbReference type="PROSITE" id="PS50181"/>
    </source>
</evidence>
<sequence>MDVDMSASLPTDLLVDILRCLDATDLIHCPGVCKLWRHAIIGYASSLRPHPDRFNPNLLLGFFHQFRLTESGTCNHVVRVQRVPGPFQSAVPVAAGDTLPSLISAATGNLSLYETVLSSRDGFLLLDGQETDNLCLCNPMTGHCTFLPEVDKLIPDTYVLITGEEVVNGFLNICYQFFSAKDGNPQAPGAWGPVKRSPEFTKRLVEHWVWPRTEAISFGTIHWLGKSYTPIDGLECALAVDMRSSLSWMTDLPLQCQFGYDQLILATSGDGRLSLIRKPYMQTWVQVWVLVGADQWTMQHFIDVPILRSLSHALSPRSGFLHVEVDVEEGQVQELLVDVKTGSSRSIRCFNPDNVPSQQWMAMSVRDGLVDVPIKDEAFLGCG</sequence>
<dbReference type="InterPro" id="IPR036047">
    <property type="entry name" value="F-box-like_dom_sf"/>
</dbReference>
<gene>
    <name evidence="2" type="ORF">URODEC1_LOCUS60484</name>
</gene>
<dbReference type="SUPFAM" id="SSF81383">
    <property type="entry name" value="F-box domain"/>
    <property type="match status" value="1"/>
</dbReference>
<dbReference type="InterPro" id="IPR056016">
    <property type="entry name" value="DUF7595"/>
</dbReference>
<dbReference type="Gene3D" id="1.20.1280.50">
    <property type="match status" value="1"/>
</dbReference>
<dbReference type="PROSITE" id="PS50181">
    <property type="entry name" value="FBOX"/>
    <property type="match status" value="1"/>
</dbReference>
<dbReference type="Pfam" id="PF12937">
    <property type="entry name" value="F-box-like"/>
    <property type="match status" value="1"/>
</dbReference>
<accession>A0ABC9B1X2</accession>
<dbReference type="AlphaFoldDB" id="A0ABC9B1X2"/>
<dbReference type="Proteomes" id="UP001497457">
    <property type="component" value="Chromosome 24b"/>
</dbReference>
<protein>
    <recommendedName>
        <fullName evidence="1">F-box domain-containing protein</fullName>
    </recommendedName>
</protein>
<evidence type="ECO:0000313" key="2">
    <source>
        <dbReference type="EMBL" id="CAL4991055.1"/>
    </source>
</evidence>
<reference evidence="2" key="1">
    <citation type="submission" date="2024-10" db="EMBL/GenBank/DDBJ databases">
        <authorList>
            <person name="Ryan C."/>
        </authorList>
    </citation>
    <scope>NUCLEOTIDE SEQUENCE [LARGE SCALE GENOMIC DNA]</scope>
</reference>
<keyword evidence="3" id="KW-1185">Reference proteome</keyword>
<dbReference type="PANTHER" id="PTHR35828:SF16">
    <property type="entry name" value="F-BOX DOMAIN-CONTAINING PROTEIN"/>
    <property type="match status" value="1"/>
</dbReference>
<feature type="domain" description="F-box" evidence="1">
    <location>
        <begin position="3"/>
        <end position="50"/>
    </location>
</feature>
<proteinExistence type="predicted"/>
<dbReference type="EMBL" id="OZ075134">
    <property type="protein sequence ID" value="CAL4991055.1"/>
    <property type="molecule type" value="Genomic_DNA"/>
</dbReference>